<gene>
    <name evidence="1" type="ORF">CKAH01_01446</name>
</gene>
<accession>A0AAD9Y7Q1</accession>
<comment type="caution">
    <text evidence="1">The sequence shown here is derived from an EMBL/GenBank/DDBJ whole genome shotgun (WGS) entry which is preliminary data.</text>
</comment>
<reference evidence="1" key="1">
    <citation type="submission" date="2023-02" db="EMBL/GenBank/DDBJ databases">
        <title>Colletotrichum kahawae CIFC_Que2 genome sequencing and assembly.</title>
        <authorList>
            <person name="Baroncelli R."/>
        </authorList>
    </citation>
    <scope>NUCLEOTIDE SEQUENCE</scope>
    <source>
        <strain evidence="1">CIFC_Que2</strain>
    </source>
</reference>
<protein>
    <submittedName>
        <fullName evidence="1">Uncharacterized protein</fullName>
    </submittedName>
</protein>
<evidence type="ECO:0000313" key="1">
    <source>
        <dbReference type="EMBL" id="KAK2742019.1"/>
    </source>
</evidence>
<dbReference type="Proteomes" id="UP001281614">
    <property type="component" value="Unassembled WGS sequence"/>
</dbReference>
<evidence type="ECO:0000313" key="2">
    <source>
        <dbReference type="Proteomes" id="UP001281614"/>
    </source>
</evidence>
<sequence>MVKYHSDGGYMARNDGAGRGRRRWWAGDGGARGTEQARLKLTLSWLAAQSDLSLSTPALDKSIDLVQFLDAIPESLLSSSAQIPAMLLILTCLVRVLLASSSNPWRLLLVHPFHPAYCIVVQSTESCRLQSTRAGPGVAAVLIPLPQCCSSHDHGHEPVVAETMEPVADGAEDFPGP</sequence>
<dbReference type="EMBL" id="VYYT01000333">
    <property type="protein sequence ID" value="KAK2742019.1"/>
    <property type="molecule type" value="Genomic_DNA"/>
</dbReference>
<keyword evidence="2" id="KW-1185">Reference proteome</keyword>
<name>A0AAD9Y7Q1_COLKA</name>
<organism evidence="1 2">
    <name type="scientific">Colletotrichum kahawae</name>
    <name type="common">Coffee berry disease fungus</name>
    <dbReference type="NCBI Taxonomy" id="34407"/>
    <lineage>
        <taxon>Eukaryota</taxon>
        <taxon>Fungi</taxon>
        <taxon>Dikarya</taxon>
        <taxon>Ascomycota</taxon>
        <taxon>Pezizomycotina</taxon>
        <taxon>Sordariomycetes</taxon>
        <taxon>Hypocreomycetidae</taxon>
        <taxon>Glomerellales</taxon>
        <taxon>Glomerellaceae</taxon>
        <taxon>Colletotrichum</taxon>
        <taxon>Colletotrichum gloeosporioides species complex</taxon>
    </lineage>
</organism>
<proteinExistence type="predicted"/>
<dbReference type="AlphaFoldDB" id="A0AAD9Y7Q1"/>